<dbReference type="InterPro" id="IPR009057">
    <property type="entry name" value="Homeodomain-like_sf"/>
</dbReference>
<evidence type="ECO:0000256" key="1">
    <source>
        <dbReference type="ARBA" id="ARBA00023015"/>
    </source>
</evidence>
<dbReference type="AlphaFoldDB" id="A0A3N5BCQ3"/>
<gene>
    <name evidence="6" type="ORF">EDC24_0363</name>
</gene>
<proteinExistence type="predicted"/>
<evidence type="ECO:0000313" key="7">
    <source>
        <dbReference type="Proteomes" id="UP000276443"/>
    </source>
</evidence>
<dbReference type="SUPFAM" id="SSF46689">
    <property type="entry name" value="Homeodomain-like"/>
    <property type="match status" value="1"/>
</dbReference>
<dbReference type="PANTHER" id="PTHR30055:SF234">
    <property type="entry name" value="HTH-TYPE TRANSCRIPTIONAL REGULATOR BETI"/>
    <property type="match status" value="1"/>
</dbReference>
<protein>
    <submittedName>
        <fullName evidence="6">TetR family transcriptional regulator</fullName>
    </submittedName>
</protein>
<dbReference type="EMBL" id="RKRF01000007">
    <property type="protein sequence ID" value="RPF55486.1"/>
    <property type="molecule type" value="Genomic_DNA"/>
</dbReference>
<dbReference type="PANTHER" id="PTHR30055">
    <property type="entry name" value="HTH-TYPE TRANSCRIPTIONAL REGULATOR RUTR"/>
    <property type="match status" value="1"/>
</dbReference>
<evidence type="ECO:0000313" key="6">
    <source>
        <dbReference type="EMBL" id="RPF55486.1"/>
    </source>
</evidence>
<comment type="caution">
    <text evidence="6">The sequence shown here is derived from an EMBL/GenBank/DDBJ whole genome shotgun (WGS) entry which is preliminary data.</text>
</comment>
<evidence type="ECO:0000256" key="2">
    <source>
        <dbReference type="ARBA" id="ARBA00023125"/>
    </source>
</evidence>
<dbReference type="RefSeq" id="WP_245997940.1">
    <property type="nucleotide sequence ID" value="NZ_RKRF01000007.1"/>
</dbReference>
<dbReference type="InterPro" id="IPR023772">
    <property type="entry name" value="DNA-bd_HTH_TetR-type_CS"/>
</dbReference>
<dbReference type="GO" id="GO:0000976">
    <property type="term" value="F:transcription cis-regulatory region binding"/>
    <property type="evidence" value="ECO:0007669"/>
    <property type="project" value="TreeGrafter"/>
</dbReference>
<dbReference type="InterPro" id="IPR050109">
    <property type="entry name" value="HTH-type_TetR-like_transc_reg"/>
</dbReference>
<dbReference type="GO" id="GO:0003700">
    <property type="term" value="F:DNA-binding transcription factor activity"/>
    <property type="evidence" value="ECO:0007669"/>
    <property type="project" value="TreeGrafter"/>
</dbReference>
<keyword evidence="1" id="KW-0805">Transcription regulation</keyword>
<evidence type="ECO:0000259" key="5">
    <source>
        <dbReference type="PROSITE" id="PS50977"/>
    </source>
</evidence>
<keyword evidence="3" id="KW-0804">Transcription</keyword>
<dbReference type="PROSITE" id="PS50977">
    <property type="entry name" value="HTH_TETR_2"/>
    <property type="match status" value="1"/>
</dbReference>
<evidence type="ECO:0000256" key="3">
    <source>
        <dbReference type="ARBA" id="ARBA00023163"/>
    </source>
</evidence>
<organism evidence="6 7">
    <name type="scientific">Aquisalibacillus elongatus</name>
    <dbReference type="NCBI Taxonomy" id="485577"/>
    <lineage>
        <taxon>Bacteria</taxon>
        <taxon>Bacillati</taxon>
        <taxon>Bacillota</taxon>
        <taxon>Bacilli</taxon>
        <taxon>Bacillales</taxon>
        <taxon>Bacillaceae</taxon>
        <taxon>Aquisalibacillus</taxon>
    </lineage>
</organism>
<dbReference type="PROSITE" id="PS01081">
    <property type="entry name" value="HTH_TETR_1"/>
    <property type="match status" value="1"/>
</dbReference>
<dbReference type="Gene3D" id="1.10.357.10">
    <property type="entry name" value="Tetracycline Repressor, domain 2"/>
    <property type="match status" value="1"/>
</dbReference>
<dbReference type="PRINTS" id="PR00455">
    <property type="entry name" value="HTHTETR"/>
</dbReference>
<accession>A0A3N5BCQ3</accession>
<evidence type="ECO:0000256" key="4">
    <source>
        <dbReference type="PROSITE-ProRule" id="PRU00335"/>
    </source>
</evidence>
<feature type="DNA-binding region" description="H-T-H motif" evidence="4">
    <location>
        <begin position="36"/>
        <end position="55"/>
    </location>
</feature>
<feature type="domain" description="HTH tetR-type" evidence="5">
    <location>
        <begin position="13"/>
        <end position="73"/>
    </location>
</feature>
<name>A0A3N5BCQ3_9BACI</name>
<sequence length="194" mass="22595">MLKISPRKPVDQQLERKDILDTARELFVSEGYRGVSMRLIASSLKVSHGAIYYHFKNKASLFYAIVTEGFLSLDKELENTMAMELNNETKLREVFIAYMKFGINYSNYYEIMFLIKDDELNTLIHQEPNQSYENFAKAVYQLCDPQKVNLQRIWSIFLSLHGFVTHYIKSGQSFDEIEGLVNSHADFLIKSLEL</sequence>
<reference evidence="6 7" key="1">
    <citation type="submission" date="2018-11" db="EMBL/GenBank/DDBJ databases">
        <title>Genomic Encyclopedia of Type Strains, Phase IV (KMG-IV): sequencing the most valuable type-strain genomes for metagenomic binning, comparative biology and taxonomic classification.</title>
        <authorList>
            <person name="Goeker M."/>
        </authorList>
    </citation>
    <scope>NUCLEOTIDE SEQUENCE [LARGE SCALE GENOMIC DNA]</scope>
    <source>
        <strain evidence="6 7">DSM 18090</strain>
    </source>
</reference>
<keyword evidence="7" id="KW-1185">Reference proteome</keyword>
<keyword evidence="2 4" id="KW-0238">DNA-binding</keyword>
<dbReference type="Gene3D" id="1.10.10.60">
    <property type="entry name" value="Homeodomain-like"/>
    <property type="match status" value="1"/>
</dbReference>
<dbReference type="InterPro" id="IPR001647">
    <property type="entry name" value="HTH_TetR"/>
</dbReference>
<dbReference type="Pfam" id="PF00440">
    <property type="entry name" value="TetR_N"/>
    <property type="match status" value="1"/>
</dbReference>
<dbReference type="Proteomes" id="UP000276443">
    <property type="component" value="Unassembled WGS sequence"/>
</dbReference>